<protein>
    <submittedName>
        <fullName evidence="2">Transposase</fullName>
    </submittedName>
</protein>
<feature type="non-terminal residue" evidence="2">
    <location>
        <position position="1"/>
    </location>
</feature>
<dbReference type="GO" id="GO:0051028">
    <property type="term" value="P:mRNA transport"/>
    <property type="evidence" value="ECO:0007669"/>
    <property type="project" value="InterPro"/>
</dbReference>
<reference evidence="2 3" key="1">
    <citation type="submission" date="2020-03" db="EMBL/GenBank/DDBJ databases">
        <title>Soil Listeria distribution.</title>
        <authorList>
            <person name="Liao J."/>
            <person name="Wiedmann M."/>
        </authorList>
    </citation>
    <scope>NUCLEOTIDE SEQUENCE [LARGE SCALE GENOMIC DNA]</scope>
    <source>
        <strain evidence="2 3">FSL L7-1833</strain>
    </source>
</reference>
<dbReference type="PROSITE" id="PS51281">
    <property type="entry name" value="TAP_C"/>
    <property type="match status" value="1"/>
</dbReference>
<gene>
    <name evidence="2" type="ORF">HB759_16890</name>
</gene>
<dbReference type="EMBL" id="JAAROL010000026">
    <property type="protein sequence ID" value="MBC1333618.1"/>
    <property type="molecule type" value="Genomic_DNA"/>
</dbReference>
<dbReference type="InterPro" id="IPR025668">
    <property type="entry name" value="Tnp_DDE_dom"/>
</dbReference>
<proteinExistence type="predicted"/>
<sequence length="303" mass="35923">TEIRKELRSKRKLPKQAFKQFQSFLERKRKYQHYLASLGNRNSFSKTDYDATFMRMKEDHMRNGQLKAGYNLQIATNKQYILGYDVFPNPTDTRTLLPFLNTLKQSFLELPTYIVADAGYGSEENYETIIDTHERTPLITYATYVKEQKKSYKQNPFIPQNWVYDEKMDTYLCPNNRKVPFRNDSTQTDRYGFTRYLKYYECEDCSSCSLRANCTRAKKESNRVLQKNRTWEYFKAYVDKRLKDTDTKKIYAQRKIDVEPAFGYLKASLHFTRLSVRGKEKVKNELGFALMAVNLRKYTAKGS</sequence>
<dbReference type="RefSeq" id="WP_185375272.1">
    <property type="nucleotide sequence ID" value="NZ_JAAROL010000026.1"/>
</dbReference>
<dbReference type="PANTHER" id="PTHR33408:SF2">
    <property type="entry name" value="TRANSPOSASE DDE DOMAIN-CONTAINING PROTEIN"/>
    <property type="match status" value="1"/>
</dbReference>
<comment type="caution">
    <text evidence="2">The sequence shown here is derived from an EMBL/GenBank/DDBJ whole genome shotgun (WGS) entry which is preliminary data.</text>
</comment>
<evidence type="ECO:0000313" key="2">
    <source>
        <dbReference type="EMBL" id="MBC1333618.1"/>
    </source>
</evidence>
<dbReference type="Proteomes" id="UP000532866">
    <property type="component" value="Unassembled WGS sequence"/>
</dbReference>
<feature type="domain" description="TAP-C" evidence="1">
    <location>
        <begin position="1"/>
        <end position="21"/>
    </location>
</feature>
<accession>A0A7X0WGW4</accession>
<organism evidence="2 3">
    <name type="scientific">Listeria booriae</name>
    <dbReference type="NCBI Taxonomy" id="1552123"/>
    <lineage>
        <taxon>Bacteria</taxon>
        <taxon>Bacillati</taxon>
        <taxon>Bacillota</taxon>
        <taxon>Bacilli</taxon>
        <taxon>Bacillales</taxon>
        <taxon>Listeriaceae</taxon>
        <taxon>Listeria</taxon>
    </lineage>
</organism>
<feature type="non-terminal residue" evidence="2">
    <location>
        <position position="303"/>
    </location>
</feature>
<dbReference type="AlphaFoldDB" id="A0A7X0WGW4"/>
<evidence type="ECO:0000259" key="1">
    <source>
        <dbReference type="PROSITE" id="PS51281"/>
    </source>
</evidence>
<dbReference type="InterPro" id="IPR005637">
    <property type="entry name" value="TAP_C_dom"/>
</dbReference>
<dbReference type="PANTHER" id="PTHR33408">
    <property type="entry name" value="TRANSPOSASE"/>
    <property type="match status" value="1"/>
</dbReference>
<name>A0A7X0WGW4_9LIST</name>
<evidence type="ECO:0000313" key="3">
    <source>
        <dbReference type="Proteomes" id="UP000532866"/>
    </source>
</evidence>
<dbReference type="Pfam" id="PF13751">
    <property type="entry name" value="DDE_Tnp_1_6"/>
    <property type="match status" value="1"/>
</dbReference>